<reference evidence="1" key="1">
    <citation type="submission" date="2022-07" db="EMBL/GenBank/DDBJ databases">
        <title>Draft genome sequence of Zalerion maritima ATCC 34329, a (micro)plastics degrading marine fungus.</title>
        <authorList>
            <person name="Paco A."/>
            <person name="Goncalves M.F.M."/>
            <person name="Rocha-Santos T.A.P."/>
            <person name="Alves A."/>
        </authorList>
    </citation>
    <scope>NUCLEOTIDE SEQUENCE</scope>
    <source>
        <strain evidence="1">ATCC 34329</strain>
    </source>
</reference>
<proteinExistence type="predicted"/>
<dbReference type="EMBL" id="JAKWBI020000010">
    <property type="protein sequence ID" value="KAJ2906671.1"/>
    <property type="molecule type" value="Genomic_DNA"/>
</dbReference>
<protein>
    <submittedName>
        <fullName evidence="1">Uncharacterized protein</fullName>
    </submittedName>
</protein>
<comment type="caution">
    <text evidence="1">The sequence shown here is derived from an EMBL/GenBank/DDBJ whole genome shotgun (WGS) entry which is preliminary data.</text>
</comment>
<name>A0AAD5RZF7_9PEZI</name>
<gene>
    <name evidence="1" type="ORF">MKZ38_000407</name>
</gene>
<keyword evidence="2" id="KW-1185">Reference proteome</keyword>
<accession>A0AAD5RZF7</accession>
<organism evidence="1 2">
    <name type="scientific">Zalerion maritima</name>
    <dbReference type="NCBI Taxonomy" id="339359"/>
    <lineage>
        <taxon>Eukaryota</taxon>
        <taxon>Fungi</taxon>
        <taxon>Dikarya</taxon>
        <taxon>Ascomycota</taxon>
        <taxon>Pezizomycotina</taxon>
        <taxon>Sordariomycetes</taxon>
        <taxon>Lulworthiomycetidae</taxon>
        <taxon>Lulworthiales</taxon>
        <taxon>Lulworthiaceae</taxon>
        <taxon>Zalerion</taxon>
    </lineage>
</organism>
<dbReference type="AlphaFoldDB" id="A0AAD5RZF7"/>
<evidence type="ECO:0000313" key="1">
    <source>
        <dbReference type="EMBL" id="KAJ2906671.1"/>
    </source>
</evidence>
<evidence type="ECO:0000313" key="2">
    <source>
        <dbReference type="Proteomes" id="UP001201980"/>
    </source>
</evidence>
<sequence>MDNQAVKSVINGLEPDILTSVVKTFAIEPHETGYPLSSEAEQNKANLVSLCRTSHQFRFAATPYLYNTVILSRARLGRNCDSLVLFLRSLAENPLLRSRVKHLACLINLAPASPTIDHDSDAKFINTGWEKLSPGLTVSTSSDIHLLALAGLAATALANGFSPLLCLATGLESVLFQVPIQHPLDGQGKWKYAVASSIINKVLRDPEIGQTVLQKLTTVKVQPDMEHPLALYEGAAHIGIGCDACPGLFEAPNVTTVEAFKESCGWEALPRGIKDLSLYGIIKPETLGIISGYPMLERLTVQPAPEGMAEAVLTADVFNTGLAKLAPTLRYLDFQTMANTSLTSSYGPTKCLGSLVQLTQLEDLLIEIFALFGTSARIDQLALADVVPGSLKKLVLTERWVLGDPILTTKRDRLGPYREKMMRLLVRFAEDCPSRMPNLRNFVLVRHGDMTEEVCRPESPAFERLKLLFTNIGVKLSLECF</sequence>
<dbReference type="Proteomes" id="UP001201980">
    <property type="component" value="Unassembled WGS sequence"/>
</dbReference>